<name>X6LVN4_RETFI</name>
<comment type="caution">
    <text evidence="1">The sequence shown here is derived from an EMBL/GenBank/DDBJ whole genome shotgun (WGS) entry which is preliminary data.</text>
</comment>
<dbReference type="AlphaFoldDB" id="X6LVN4"/>
<protein>
    <submittedName>
        <fullName evidence="1">Uncharacterized protein</fullName>
    </submittedName>
</protein>
<proteinExistence type="predicted"/>
<reference evidence="1 2" key="1">
    <citation type="journal article" date="2013" name="Curr. Biol.">
        <title>The Genome of the Foraminiferan Reticulomyxa filosa.</title>
        <authorList>
            <person name="Glockner G."/>
            <person name="Hulsmann N."/>
            <person name="Schleicher M."/>
            <person name="Noegel A.A."/>
            <person name="Eichinger L."/>
            <person name="Gallinger C."/>
            <person name="Pawlowski J."/>
            <person name="Sierra R."/>
            <person name="Euteneuer U."/>
            <person name="Pillet L."/>
            <person name="Moustafa A."/>
            <person name="Platzer M."/>
            <person name="Groth M."/>
            <person name="Szafranski K."/>
            <person name="Schliwa M."/>
        </authorList>
    </citation>
    <scope>NUCLEOTIDE SEQUENCE [LARGE SCALE GENOMIC DNA]</scope>
</reference>
<gene>
    <name evidence="1" type="ORF">RFI_31408</name>
</gene>
<sequence length="214" mass="25820">MSLIAFKLIDVAMIIHSLHWQSEKKIKNGNNDWHDGNHISDDLSNGRQHHEFCVLSETVRRNTWKKVKDEDFYNAYDITICHYFLFFVQHQFRSLFKVRKIFSWLEEILCTKVGSFQSSDNNFFITKWFFSDLQNKILLSLNIQQSRESNISHKKRYKIKNQTQQMNKGKNKNEKSKCLTKYIHKGNYYEYSKSLFCCFLKKVKKRLFNQTKFD</sequence>
<evidence type="ECO:0000313" key="1">
    <source>
        <dbReference type="EMBL" id="ETO05988.1"/>
    </source>
</evidence>
<keyword evidence="2" id="KW-1185">Reference proteome</keyword>
<dbReference type="Proteomes" id="UP000023152">
    <property type="component" value="Unassembled WGS sequence"/>
</dbReference>
<organism evidence="1 2">
    <name type="scientific">Reticulomyxa filosa</name>
    <dbReference type="NCBI Taxonomy" id="46433"/>
    <lineage>
        <taxon>Eukaryota</taxon>
        <taxon>Sar</taxon>
        <taxon>Rhizaria</taxon>
        <taxon>Retaria</taxon>
        <taxon>Foraminifera</taxon>
        <taxon>Monothalamids</taxon>
        <taxon>Reticulomyxidae</taxon>
        <taxon>Reticulomyxa</taxon>
    </lineage>
</organism>
<dbReference type="EMBL" id="ASPP01027609">
    <property type="protein sequence ID" value="ETO05988.1"/>
    <property type="molecule type" value="Genomic_DNA"/>
</dbReference>
<evidence type="ECO:0000313" key="2">
    <source>
        <dbReference type="Proteomes" id="UP000023152"/>
    </source>
</evidence>
<accession>X6LVN4</accession>